<dbReference type="AlphaFoldDB" id="A0AA36CSY2"/>
<dbReference type="PROSITE" id="PS00108">
    <property type="entry name" value="PROTEIN_KINASE_ST"/>
    <property type="match status" value="1"/>
</dbReference>
<feature type="domain" description="Protein kinase" evidence="12">
    <location>
        <begin position="9"/>
        <end position="287"/>
    </location>
</feature>
<evidence type="ECO:0000256" key="7">
    <source>
        <dbReference type="ARBA" id="ARBA00047899"/>
    </source>
</evidence>
<accession>A0AA36CSY2</accession>
<protein>
    <recommendedName>
        <fullName evidence="1">non-specific serine/threonine protein kinase</fullName>
        <ecNumber evidence="1">2.7.11.1</ecNumber>
    </recommendedName>
</protein>
<feature type="region of interest" description="Disordered" evidence="11">
    <location>
        <begin position="274"/>
        <end position="333"/>
    </location>
</feature>
<dbReference type="SMART" id="SM00220">
    <property type="entry name" value="S_TKc"/>
    <property type="match status" value="1"/>
</dbReference>
<evidence type="ECO:0000256" key="2">
    <source>
        <dbReference type="ARBA" id="ARBA00022527"/>
    </source>
</evidence>
<keyword evidence="3" id="KW-0808">Transferase</keyword>
<reference evidence="13" key="1">
    <citation type="submission" date="2023-06" db="EMBL/GenBank/DDBJ databases">
        <authorList>
            <person name="Delattre M."/>
        </authorList>
    </citation>
    <scope>NUCLEOTIDE SEQUENCE</scope>
    <source>
        <strain evidence="13">AF72</strain>
    </source>
</reference>
<evidence type="ECO:0000256" key="5">
    <source>
        <dbReference type="ARBA" id="ARBA00022777"/>
    </source>
</evidence>
<keyword evidence="4 9" id="KW-0547">Nucleotide-binding</keyword>
<gene>
    <name evidence="13" type="ORF">MSPICULIGERA_LOCUS12761</name>
</gene>
<dbReference type="Proteomes" id="UP001177023">
    <property type="component" value="Unassembled WGS sequence"/>
</dbReference>
<evidence type="ECO:0000256" key="10">
    <source>
        <dbReference type="RuleBase" id="RU000304"/>
    </source>
</evidence>
<keyword evidence="14" id="KW-1185">Reference proteome</keyword>
<dbReference type="GO" id="GO:0004674">
    <property type="term" value="F:protein serine/threonine kinase activity"/>
    <property type="evidence" value="ECO:0007669"/>
    <property type="project" value="UniProtKB-KW"/>
</dbReference>
<evidence type="ECO:0000256" key="9">
    <source>
        <dbReference type="PROSITE-ProRule" id="PRU10141"/>
    </source>
</evidence>
<sequence>MDVRIAGLYDLEQTIGQGHFAIVKRAKHVFTQEQVAVKIIDKDNLDIESREHMMQEVRCMKLVQHPNIVRLYEVIDTQTKLFLILELGDYDMHDFILKYEEKGCPEPLAQQYFSQIIKAISYCHKLHVVHRDLKPENVVFFEQLGMVKLTDFGFSNNYEPGTQLKTWMAHDGDEAERTVATRRPAAWRAALRVMDDALFVQSGLLFLHLYGGHGRNSLNRLQLLRRNLRPTMTAAMVEELWRQHQLATPQELQTAMANQLAINAEVAVPAVDEGAPGDVHRVPDPYRNPEDVNVLPVDGVDTEPREASPNGEELPPNDDDSSDSDSSDSDDDIGNKELGLRLLYWMYSAAKGGVPIFQYEWLLLLAVVNWFGEPDLRIANRAFEWGNTNREHLEDIFMDMWNDVPEADNAPNILN</sequence>
<dbReference type="PROSITE" id="PS00107">
    <property type="entry name" value="PROTEIN_KINASE_ATP"/>
    <property type="match status" value="1"/>
</dbReference>
<dbReference type="PANTHER" id="PTHR24346:SF45">
    <property type="entry name" value="PROTEIN KINASE DOMAIN-CONTAINING PROTEIN"/>
    <property type="match status" value="1"/>
</dbReference>
<feature type="compositionally biased region" description="Basic and acidic residues" evidence="11">
    <location>
        <begin position="278"/>
        <end position="290"/>
    </location>
</feature>
<dbReference type="FunFam" id="3.30.200.20:FF:000003">
    <property type="entry name" value="Non-specific serine/threonine protein kinase"/>
    <property type="match status" value="1"/>
</dbReference>
<evidence type="ECO:0000256" key="11">
    <source>
        <dbReference type="SAM" id="MobiDB-lite"/>
    </source>
</evidence>
<dbReference type="GO" id="GO:0005524">
    <property type="term" value="F:ATP binding"/>
    <property type="evidence" value="ECO:0007669"/>
    <property type="project" value="UniProtKB-UniRule"/>
</dbReference>
<evidence type="ECO:0000259" key="12">
    <source>
        <dbReference type="PROSITE" id="PS50011"/>
    </source>
</evidence>
<comment type="similarity">
    <text evidence="10">Belongs to the protein kinase superfamily.</text>
</comment>
<comment type="catalytic activity">
    <reaction evidence="7">
        <text>L-threonyl-[protein] + ATP = O-phospho-L-threonyl-[protein] + ADP + H(+)</text>
        <dbReference type="Rhea" id="RHEA:46608"/>
        <dbReference type="Rhea" id="RHEA-COMP:11060"/>
        <dbReference type="Rhea" id="RHEA-COMP:11605"/>
        <dbReference type="ChEBI" id="CHEBI:15378"/>
        <dbReference type="ChEBI" id="CHEBI:30013"/>
        <dbReference type="ChEBI" id="CHEBI:30616"/>
        <dbReference type="ChEBI" id="CHEBI:61977"/>
        <dbReference type="ChEBI" id="CHEBI:456216"/>
        <dbReference type="EC" id="2.7.11.1"/>
    </reaction>
</comment>
<name>A0AA36CSY2_9BILA</name>
<keyword evidence="5" id="KW-0418">Kinase</keyword>
<feature type="compositionally biased region" description="Acidic residues" evidence="11">
    <location>
        <begin position="315"/>
        <end position="332"/>
    </location>
</feature>
<dbReference type="EMBL" id="CATQJA010002630">
    <property type="protein sequence ID" value="CAJ0574428.1"/>
    <property type="molecule type" value="Genomic_DNA"/>
</dbReference>
<keyword evidence="2 10" id="KW-0723">Serine/threonine-protein kinase</keyword>
<evidence type="ECO:0000313" key="14">
    <source>
        <dbReference type="Proteomes" id="UP001177023"/>
    </source>
</evidence>
<dbReference type="SUPFAM" id="SSF56112">
    <property type="entry name" value="Protein kinase-like (PK-like)"/>
    <property type="match status" value="1"/>
</dbReference>
<evidence type="ECO:0000256" key="1">
    <source>
        <dbReference type="ARBA" id="ARBA00012513"/>
    </source>
</evidence>
<evidence type="ECO:0000256" key="4">
    <source>
        <dbReference type="ARBA" id="ARBA00022741"/>
    </source>
</evidence>
<keyword evidence="6 9" id="KW-0067">ATP-binding</keyword>
<evidence type="ECO:0000256" key="3">
    <source>
        <dbReference type="ARBA" id="ARBA00022679"/>
    </source>
</evidence>
<evidence type="ECO:0000256" key="8">
    <source>
        <dbReference type="ARBA" id="ARBA00048679"/>
    </source>
</evidence>
<evidence type="ECO:0000313" key="13">
    <source>
        <dbReference type="EMBL" id="CAJ0574428.1"/>
    </source>
</evidence>
<dbReference type="GO" id="GO:0035556">
    <property type="term" value="P:intracellular signal transduction"/>
    <property type="evidence" value="ECO:0007669"/>
    <property type="project" value="TreeGrafter"/>
</dbReference>
<dbReference type="InterPro" id="IPR011009">
    <property type="entry name" value="Kinase-like_dom_sf"/>
</dbReference>
<dbReference type="PANTHER" id="PTHR24346">
    <property type="entry name" value="MAP/MICROTUBULE AFFINITY-REGULATING KINASE"/>
    <property type="match status" value="1"/>
</dbReference>
<proteinExistence type="inferred from homology"/>
<dbReference type="Gene3D" id="1.10.510.10">
    <property type="entry name" value="Transferase(Phosphotransferase) domain 1"/>
    <property type="match status" value="1"/>
</dbReference>
<comment type="caution">
    <text evidence="13">The sequence shown here is derived from an EMBL/GenBank/DDBJ whole genome shotgun (WGS) entry which is preliminary data.</text>
</comment>
<feature type="binding site" evidence="9">
    <location>
        <position position="38"/>
    </location>
    <ligand>
        <name>ATP</name>
        <dbReference type="ChEBI" id="CHEBI:30616"/>
    </ligand>
</feature>
<feature type="non-terminal residue" evidence="13">
    <location>
        <position position="415"/>
    </location>
</feature>
<evidence type="ECO:0000256" key="6">
    <source>
        <dbReference type="ARBA" id="ARBA00022840"/>
    </source>
</evidence>
<dbReference type="InterPro" id="IPR000719">
    <property type="entry name" value="Prot_kinase_dom"/>
</dbReference>
<dbReference type="Pfam" id="PF00069">
    <property type="entry name" value="Pkinase"/>
    <property type="match status" value="1"/>
</dbReference>
<dbReference type="InterPro" id="IPR017441">
    <property type="entry name" value="Protein_kinase_ATP_BS"/>
</dbReference>
<dbReference type="GO" id="GO:0005737">
    <property type="term" value="C:cytoplasm"/>
    <property type="evidence" value="ECO:0007669"/>
    <property type="project" value="TreeGrafter"/>
</dbReference>
<comment type="catalytic activity">
    <reaction evidence="8">
        <text>L-seryl-[protein] + ATP = O-phospho-L-seryl-[protein] + ADP + H(+)</text>
        <dbReference type="Rhea" id="RHEA:17989"/>
        <dbReference type="Rhea" id="RHEA-COMP:9863"/>
        <dbReference type="Rhea" id="RHEA-COMP:11604"/>
        <dbReference type="ChEBI" id="CHEBI:15378"/>
        <dbReference type="ChEBI" id="CHEBI:29999"/>
        <dbReference type="ChEBI" id="CHEBI:30616"/>
        <dbReference type="ChEBI" id="CHEBI:83421"/>
        <dbReference type="ChEBI" id="CHEBI:456216"/>
        <dbReference type="EC" id="2.7.11.1"/>
    </reaction>
</comment>
<dbReference type="EC" id="2.7.11.1" evidence="1"/>
<dbReference type="PROSITE" id="PS50011">
    <property type="entry name" value="PROTEIN_KINASE_DOM"/>
    <property type="match status" value="1"/>
</dbReference>
<organism evidence="13 14">
    <name type="scientific">Mesorhabditis spiculigera</name>
    <dbReference type="NCBI Taxonomy" id="96644"/>
    <lineage>
        <taxon>Eukaryota</taxon>
        <taxon>Metazoa</taxon>
        <taxon>Ecdysozoa</taxon>
        <taxon>Nematoda</taxon>
        <taxon>Chromadorea</taxon>
        <taxon>Rhabditida</taxon>
        <taxon>Rhabditina</taxon>
        <taxon>Rhabditomorpha</taxon>
        <taxon>Rhabditoidea</taxon>
        <taxon>Rhabditidae</taxon>
        <taxon>Mesorhabditinae</taxon>
        <taxon>Mesorhabditis</taxon>
    </lineage>
</organism>
<dbReference type="InterPro" id="IPR008271">
    <property type="entry name" value="Ser/Thr_kinase_AS"/>
</dbReference>